<evidence type="ECO:0000313" key="5">
    <source>
        <dbReference type="Proteomes" id="UP000184267"/>
    </source>
</evidence>
<dbReference type="AlphaFoldDB" id="A0A1M2V9V8"/>
<dbReference type="Gene3D" id="3.90.1300.10">
    <property type="entry name" value="Amidase signature (AS) domain"/>
    <property type="match status" value="1"/>
</dbReference>
<dbReference type="SUPFAM" id="SSF75304">
    <property type="entry name" value="Amidase signature (AS) enzymes"/>
    <property type="match status" value="1"/>
</dbReference>
<comment type="caution">
    <text evidence="4">The sequence shown here is derived from an EMBL/GenBank/DDBJ whole genome shotgun (WGS) entry which is preliminary data.</text>
</comment>
<dbReference type="InterPro" id="IPR023631">
    <property type="entry name" value="Amidase_dom"/>
</dbReference>
<feature type="domain" description="Amidase" evidence="3">
    <location>
        <begin position="77"/>
        <end position="188"/>
    </location>
</feature>
<dbReference type="OMA" id="LXDILEA"/>
<dbReference type="Pfam" id="PF01425">
    <property type="entry name" value="Amidase"/>
    <property type="match status" value="1"/>
</dbReference>
<keyword evidence="5" id="KW-1185">Reference proteome</keyword>
<dbReference type="InterPro" id="IPR036928">
    <property type="entry name" value="AS_sf"/>
</dbReference>
<dbReference type="PANTHER" id="PTHR46072">
    <property type="entry name" value="AMIDASE-RELATED-RELATED"/>
    <property type="match status" value="1"/>
</dbReference>
<sequence>MAPDIPLQEVSRAKKAEREERLARRPEWRLRTKVPPGLTDISALPTSQLTPREYDIVHLDATALAEAIRARRYTAVEVLEAFCHVATIAQDLTNCLTEVLFEEGLRRARELDRHLAETGQVVGSMHGVPVSIKDHIMVKGHDTATGYAAWAFRTVASKDAVVVDVLRKAGAVIYVKTANPQTLLVRRAAAQALETD</sequence>
<protein>
    <recommendedName>
        <fullName evidence="3">Amidase domain-containing protein</fullName>
    </recommendedName>
</protein>
<name>A0A1M2V9V8_TRAPU</name>
<evidence type="ECO:0000259" key="3">
    <source>
        <dbReference type="Pfam" id="PF01425"/>
    </source>
</evidence>
<dbReference type="OrthoDB" id="6428749at2759"/>
<reference evidence="4 5" key="1">
    <citation type="submission" date="2016-10" db="EMBL/GenBank/DDBJ databases">
        <title>Genome sequence of the basidiomycete white-rot fungus Trametes pubescens.</title>
        <authorList>
            <person name="Makela M.R."/>
            <person name="Granchi Z."/>
            <person name="Peng M."/>
            <person name="De Vries R.P."/>
            <person name="Grigoriev I."/>
            <person name="Riley R."/>
            <person name="Hilden K."/>
        </authorList>
    </citation>
    <scope>NUCLEOTIDE SEQUENCE [LARGE SCALE GENOMIC DNA]</scope>
    <source>
        <strain evidence="4 5">FBCC735</strain>
    </source>
</reference>
<dbReference type="STRING" id="154538.A0A1M2V9V8"/>
<evidence type="ECO:0000256" key="2">
    <source>
        <dbReference type="ARBA" id="ARBA00022801"/>
    </source>
</evidence>
<keyword evidence="2" id="KW-0378">Hydrolase</keyword>
<accession>A0A1M2V9V8</accession>
<dbReference type="EMBL" id="MNAD01001539">
    <property type="protein sequence ID" value="OJT04440.1"/>
    <property type="molecule type" value="Genomic_DNA"/>
</dbReference>
<dbReference type="Proteomes" id="UP000184267">
    <property type="component" value="Unassembled WGS sequence"/>
</dbReference>
<dbReference type="GO" id="GO:0016787">
    <property type="term" value="F:hydrolase activity"/>
    <property type="evidence" value="ECO:0007669"/>
    <property type="project" value="UniProtKB-KW"/>
</dbReference>
<organism evidence="4 5">
    <name type="scientific">Trametes pubescens</name>
    <name type="common">White-rot fungus</name>
    <dbReference type="NCBI Taxonomy" id="154538"/>
    <lineage>
        <taxon>Eukaryota</taxon>
        <taxon>Fungi</taxon>
        <taxon>Dikarya</taxon>
        <taxon>Basidiomycota</taxon>
        <taxon>Agaricomycotina</taxon>
        <taxon>Agaricomycetes</taxon>
        <taxon>Polyporales</taxon>
        <taxon>Polyporaceae</taxon>
        <taxon>Trametes</taxon>
    </lineage>
</organism>
<proteinExistence type="inferred from homology"/>
<evidence type="ECO:0000256" key="1">
    <source>
        <dbReference type="ARBA" id="ARBA00009199"/>
    </source>
</evidence>
<gene>
    <name evidence="4" type="ORF">TRAPUB_4710</name>
</gene>
<comment type="similarity">
    <text evidence="1">Belongs to the amidase family.</text>
</comment>
<evidence type="ECO:0000313" key="4">
    <source>
        <dbReference type="EMBL" id="OJT04440.1"/>
    </source>
</evidence>